<dbReference type="EMBL" id="PXOG01000178">
    <property type="protein sequence ID" value="RGP69894.1"/>
    <property type="molecule type" value="Genomic_DNA"/>
</dbReference>
<accession>A0A395SBV3</accession>
<organism evidence="1 2">
    <name type="scientific">Fusarium longipes</name>
    <dbReference type="NCBI Taxonomy" id="694270"/>
    <lineage>
        <taxon>Eukaryota</taxon>
        <taxon>Fungi</taxon>
        <taxon>Dikarya</taxon>
        <taxon>Ascomycota</taxon>
        <taxon>Pezizomycotina</taxon>
        <taxon>Sordariomycetes</taxon>
        <taxon>Hypocreomycetidae</taxon>
        <taxon>Hypocreales</taxon>
        <taxon>Nectriaceae</taxon>
        <taxon>Fusarium</taxon>
    </lineage>
</organism>
<dbReference type="OrthoDB" id="4678058at2759"/>
<reference evidence="1 2" key="1">
    <citation type="journal article" date="2018" name="PLoS Pathog.">
        <title>Evolution of structural diversity of trichothecenes, a family of toxins produced by plant pathogenic and entomopathogenic fungi.</title>
        <authorList>
            <person name="Proctor R.H."/>
            <person name="McCormick S.P."/>
            <person name="Kim H.S."/>
            <person name="Cardoza R.E."/>
            <person name="Stanley A.M."/>
            <person name="Lindo L."/>
            <person name="Kelly A."/>
            <person name="Brown D.W."/>
            <person name="Lee T."/>
            <person name="Vaughan M.M."/>
            <person name="Alexander N.J."/>
            <person name="Busman M."/>
            <person name="Gutierrez S."/>
        </authorList>
    </citation>
    <scope>NUCLEOTIDE SEQUENCE [LARGE SCALE GENOMIC DNA]</scope>
    <source>
        <strain evidence="1 2">NRRL 20695</strain>
    </source>
</reference>
<keyword evidence="2" id="KW-1185">Reference proteome</keyword>
<proteinExistence type="predicted"/>
<name>A0A395SBV3_9HYPO</name>
<protein>
    <submittedName>
        <fullName evidence="1">Uncharacterized protein</fullName>
    </submittedName>
</protein>
<gene>
    <name evidence="1" type="ORF">FLONG3_7650</name>
</gene>
<evidence type="ECO:0000313" key="2">
    <source>
        <dbReference type="Proteomes" id="UP000266234"/>
    </source>
</evidence>
<evidence type="ECO:0000313" key="1">
    <source>
        <dbReference type="EMBL" id="RGP69894.1"/>
    </source>
</evidence>
<comment type="caution">
    <text evidence="1">The sequence shown here is derived from an EMBL/GenBank/DDBJ whole genome shotgun (WGS) entry which is preliminary data.</text>
</comment>
<sequence>MSDSILKEVNGTLVTNTDIRPPNDWTNDYEDMGGDMLWGEYGDVAEICKSYGFDGIVKPLFAMQSYTGEAISIFEVNEKHYIYNAIEGSLYQINDPTDLQTIVNIIDDDSKGLTHLEIEPL</sequence>
<dbReference type="Proteomes" id="UP000266234">
    <property type="component" value="Unassembled WGS sequence"/>
</dbReference>
<dbReference type="AlphaFoldDB" id="A0A395SBV3"/>